<gene>
    <name evidence="1" type="ORF">RQP18_13310</name>
</gene>
<evidence type="ECO:0000313" key="2">
    <source>
        <dbReference type="Proteomes" id="UP001455384"/>
    </source>
</evidence>
<name>A0ABZ3IDK2_9STAP</name>
<dbReference type="RefSeq" id="WP_373446131.1">
    <property type="nucleotide sequence ID" value="NZ_CP138333.2"/>
</dbReference>
<evidence type="ECO:0000313" key="1">
    <source>
        <dbReference type="EMBL" id="XFH00997.1"/>
    </source>
</evidence>
<dbReference type="Proteomes" id="UP001455384">
    <property type="component" value="Chromosome"/>
</dbReference>
<proteinExistence type="predicted"/>
<organism evidence="1 2">
    <name type="scientific">Salinicoccus bachuensis</name>
    <dbReference type="NCBI Taxonomy" id="3136731"/>
    <lineage>
        <taxon>Bacteria</taxon>
        <taxon>Bacillati</taxon>
        <taxon>Bacillota</taxon>
        <taxon>Bacilli</taxon>
        <taxon>Bacillales</taxon>
        <taxon>Staphylococcaceae</taxon>
        <taxon>Salinicoccus</taxon>
    </lineage>
</organism>
<protein>
    <submittedName>
        <fullName evidence="1">Uncharacterized protein</fullName>
    </submittedName>
</protein>
<dbReference type="EMBL" id="CP138333">
    <property type="protein sequence ID" value="XFH00997.1"/>
    <property type="molecule type" value="Genomic_DNA"/>
</dbReference>
<keyword evidence="2" id="KW-1185">Reference proteome</keyword>
<reference evidence="2" key="1">
    <citation type="submission" date="2023-10" db="EMBL/GenBank/DDBJ databases">
        <title>Genome analysis and identification of Salinococcus sp. Bachu38 nov., a PGPR from the rhizosphere of Tamarix.</title>
        <authorList>
            <person name="Liang Z."/>
            <person name="Zhang X."/>
            <person name="Jia J."/>
            <person name="Chen X."/>
            <person name="Wang Y."/>
            <person name="Wang Q."/>
            <person name="Wang R."/>
        </authorList>
    </citation>
    <scope>NUCLEOTIDE SEQUENCE [LARGE SCALE GENOMIC DNA]</scope>
    <source>
        <strain evidence="2">Bachu38</strain>
    </source>
</reference>
<sequence>MPYGLIKKSVLVTGVIHPAEPTQSFSPALRVEIEESVNPGFQHPGSLVIDLSFIYVPLVVFL</sequence>
<accession>A0ABZ3IDK2</accession>